<keyword evidence="2" id="KW-0732">Signal</keyword>
<evidence type="ECO:0000313" key="4">
    <source>
        <dbReference type="Proteomes" id="UP000805614"/>
    </source>
</evidence>
<accession>A0ABR7LZA9</accession>
<sequence length="312" mass="34206">MRFFRAGLAVALLAAVCGCAVTGSGERPKAAETTDATEPSAKGAKEPIDARELYLESLKQQALQPSINLVHEYYRQEKFYPEGSRDVVVSGFDYRTKNVRLERSQVIVADGKTSTAWGTWCLGRSEDWFYSSGVRRPWEKRSTTCPSLTDQTWLNDGLGVGGLTAQQADAFVGYLGDLKGFINAGGMSSVTRNGKPYVRLEIKVKPVKLAGGGRPVGADLYQDAFKYTELDSLTHPYGYLASGGSALDIVRYIDPETRLPVYSETLETGGGVWKMHRVEYEFGRPVTKSTLPAAEPPIARLTWQPESKSGSQ</sequence>
<evidence type="ECO:0000256" key="1">
    <source>
        <dbReference type="SAM" id="MobiDB-lite"/>
    </source>
</evidence>
<feature type="signal peptide" evidence="2">
    <location>
        <begin position="1"/>
        <end position="20"/>
    </location>
</feature>
<proteinExistence type="predicted"/>
<evidence type="ECO:0000256" key="2">
    <source>
        <dbReference type="SAM" id="SignalP"/>
    </source>
</evidence>
<organism evidence="3 4">
    <name type="scientific">Actinomadura alba</name>
    <dbReference type="NCBI Taxonomy" id="406431"/>
    <lineage>
        <taxon>Bacteria</taxon>
        <taxon>Bacillati</taxon>
        <taxon>Actinomycetota</taxon>
        <taxon>Actinomycetes</taxon>
        <taxon>Streptosporangiales</taxon>
        <taxon>Thermomonosporaceae</taxon>
        <taxon>Actinomadura</taxon>
    </lineage>
</organism>
<gene>
    <name evidence="3" type="ORF">HKK74_32535</name>
</gene>
<dbReference type="EMBL" id="JABVEC010000037">
    <property type="protein sequence ID" value="MBC6470182.1"/>
    <property type="molecule type" value="Genomic_DNA"/>
</dbReference>
<feature type="region of interest" description="Disordered" evidence="1">
    <location>
        <begin position="24"/>
        <end position="44"/>
    </location>
</feature>
<protein>
    <recommendedName>
        <fullName evidence="5">Lipoprotein</fullName>
    </recommendedName>
</protein>
<evidence type="ECO:0000313" key="3">
    <source>
        <dbReference type="EMBL" id="MBC6470182.1"/>
    </source>
</evidence>
<name>A0ABR7LZA9_9ACTN</name>
<evidence type="ECO:0008006" key="5">
    <source>
        <dbReference type="Google" id="ProtNLM"/>
    </source>
</evidence>
<dbReference type="Proteomes" id="UP000805614">
    <property type="component" value="Unassembled WGS sequence"/>
</dbReference>
<feature type="chain" id="PRO_5045050001" description="Lipoprotein" evidence="2">
    <location>
        <begin position="21"/>
        <end position="312"/>
    </location>
</feature>
<reference evidence="3 4" key="1">
    <citation type="submission" date="2020-06" db="EMBL/GenBank/DDBJ databases">
        <title>Actinomadura xiongansis sp. nov., isolated from soil of Baiyangdian.</title>
        <authorList>
            <person name="Zhang X."/>
        </authorList>
    </citation>
    <scope>NUCLEOTIDE SEQUENCE [LARGE SCALE GENOMIC DNA]</scope>
    <source>
        <strain evidence="3 4">HBUM206468</strain>
    </source>
</reference>
<comment type="caution">
    <text evidence="3">The sequence shown here is derived from an EMBL/GenBank/DDBJ whole genome shotgun (WGS) entry which is preliminary data.</text>
</comment>
<dbReference type="PROSITE" id="PS51257">
    <property type="entry name" value="PROKAR_LIPOPROTEIN"/>
    <property type="match status" value="1"/>
</dbReference>
<keyword evidence="4" id="KW-1185">Reference proteome</keyword>
<dbReference type="RefSeq" id="WP_187247226.1">
    <property type="nucleotide sequence ID" value="NZ_BAAAOK010000009.1"/>
</dbReference>